<dbReference type="EMBL" id="QRBI01000217">
    <property type="protein sequence ID" value="RMB92849.1"/>
    <property type="molecule type" value="Genomic_DNA"/>
</dbReference>
<name>A0A3M0J225_HIRRU</name>
<reference evidence="1 2" key="1">
    <citation type="submission" date="2018-07" db="EMBL/GenBank/DDBJ databases">
        <title>A high quality draft genome assembly of the barn swallow (H. rustica rustica).</title>
        <authorList>
            <person name="Formenti G."/>
            <person name="Chiara M."/>
            <person name="Poveda L."/>
            <person name="Francoijs K.-J."/>
            <person name="Bonisoli-Alquati A."/>
            <person name="Canova L."/>
            <person name="Gianfranceschi L."/>
            <person name="Horner D.S."/>
            <person name="Saino N."/>
        </authorList>
    </citation>
    <scope>NUCLEOTIDE SEQUENCE [LARGE SCALE GENOMIC DNA]</scope>
    <source>
        <strain evidence="1">Chelidonia</strain>
        <tissue evidence="1">Blood</tissue>
    </source>
</reference>
<evidence type="ECO:0000313" key="1">
    <source>
        <dbReference type="EMBL" id="RMB92849.1"/>
    </source>
</evidence>
<sequence length="84" mass="9479">MHHTTDTTWSKWIALITQSARIGNLNCPGILEIITNWPKGETFGLSSEEEEEEVTCDEEVTHCITSYQRLKDNMPSSLTVPAEL</sequence>
<gene>
    <name evidence="1" type="ORF">DUI87_30743</name>
</gene>
<proteinExistence type="predicted"/>
<comment type="caution">
    <text evidence="1">The sequence shown here is derived from an EMBL/GenBank/DDBJ whole genome shotgun (WGS) entry which is preliminary data.</text>
</comment>
<organism evidence="1 2">
    <name type="scientific">Hirundo rustica rustica</name>
    <dbReference type="NCBI Taxonomy" id="333673"/>
    <lineage>
        <taxon>Eukaryota</taxon>
        <taxon>Metazoa</taxon>
        <taxon>Chordata</taxon>
        <taxon>Craniata</taxon>
        <taxon>Vertebrata</taxon>
        <taxon>Euteleostomi</taxon>
        <taxon>Archelosauria</taxon>
        <taxon>Archosauria</taxon>
        <taxon>Dinosauria</taxon>
        <taxon>Saurischia</taxon>
        <taxon>Theropoda</taxon>
        <taxon>Coelurosauria</taxon>
        <taxon>Aves</taxon>
        <taxon>Neognathae</taxon>
        <taxon>Neoaves</taxon>
        <taxon>Telluraves</taxon>
        <taxon>Australaves</taxon>
        <taxon>Passeriformes</taxon>
        <taxon>Sylvioidea</taxon>
        <taxon>Hirundinidae</taxon>
        <taxon>Hirundo</taxon>
    </lineage>
</organism>
<dbReference type="Proteomes" id="UP000269221">
    <property type="component" value="Unassembled WGS sequence"/>
</dbReference>
<evidence type="ECO:0000313" key="2">
    <source>
        <dbReference type="Proteomes" id="UP000269221"/>
    </source>
</evidence>
<accession>A0A3M0J225</accession>
<dbReference type="AlphaFoldDB" id="A0A3M0J225"/>
<protein>
    <submittedName>
        <fullName evidence="1">Uncharacterized protein</fullName>
    </submittedName>
</protein>
<keyword evidence="2" id="KW-1185">Reference proteome</keyword>